<evidence type="ECO:0000256" key="1">
    <source>
        <dbReference type="SAM" id="Coils"/>
    </source>
</evidence>
<proteinExistence type="predicted"/>
<gene>
    <name evidence="3" type="ORF">METZ01_LOCUS120174</name>
</gene>
<feature type="coiled-coil region" evidence="1">
    <location>
        <begin position="384"/>
        <end position="411"/>
    </location>
</feature>
<sequence>MIKFNSVIWKNFLSTGNTPIEIALNNSPSTLIIGDNGSGKSTVLDALTFGLFGKPFRRIKKDQLVNSVNGRDCTVEIYFDIGRRKYLVIRGIRPTRFEIYMDGKLLNQDASAKDYQKQLENNILKLNHRSFTQVVILGSSSFIPFMQLTAAARREVVEEILDIKVFSLMNYILKQRIKNNKESSRDIKYENDMLEHKVTLQENKISEAKEKSKTSLTALEKKMKKNADDMKKLEGEVETLKGLVSEWEKDILPKHEKVDEDRTELNKIKYRMSHKSTKAEQEIKFFKDNDNCPTCEQHIDEEFKEKAIEERTDKMVINACAMVRLDEQLTEMDARIDLYEKIERDKREHEVNIAKKNTSVDSIVNFNEDVQGQINDIQTAGTLLAEDKTRLQEYREDSKRIRKEKEKIQDQANYLNIAKQLLQDTGIKTKIIKKYLPIMNKLVNSYLNQLEFQVKFELDEQFNEKIKSRYRDEFAYANFSEGEKMRIDLALLFTWRQIAKMKNSTNTNLLILDEIFDSSLDVNGTDEFLKILNTLSNENIFLISHKSDLNVDKFDSLIRFEKIQNFTKVTT</sequence>
<accession>A0A381XRQ3</accession>
<dbReference type="InterPro" id="IPR027417">
    <property type="entry name" value="P-loop_NTPase"/>
</dbReference>
<reference evidence="3" key="1">
    <citation type="submission" date="2018-05" db="EMBL/GenBank/DDBJ databases">
        <authorList>
            <person name="Lanie J.A."/>
            <person name="Ng W.-L."/>
            <person name="Kazmierczak K.M."/>
            <person name="Andrzejewski T.M."/>
            <person name="Davidsen T.M."/>
            <person name="Wayne K.J."/>
            <person name="Tettelin H."/>
            <person name="Glass J.I."/>
            <person name="Rusch D."/>
            <person name="Podicherti R."/>
            <person name="Tsui H.-C.T."/>
            <person name="Winkler M.E."/>
        </authorList>
    </citation>
    <scope>NUCLEOTIDE SEQUENCE</scope>
</reference>
<feature type="coiled-coil region" evidence="1">
    <location>
        <begin position="191"/>
        <end position="250"/>
    </location>
</feature>
<evidence type="ECO:0000313" key="3">
    <source>
        <dbReference type="EMBL" id="SVA67320.1"/>
    </source>
</evidence>
<dbReference type="SUPFAM" id="SSF75712">
    <property type="entry name" value="Rad50 coiled-coil Zn hook"/>
    <property type="match status" value="1"/>
</dbReference>
<dbReference type="InterPro" id="IPR038729">
    <property type="entry name" value="Rad50/SbcC_AAA"/>
</dbReference>
<keyword evidence="1" id="KW-0175">Coiled coil</keyword>
<dbReference type="Pfam" id="PF13476">
    <property type="entry name" value="AAA_23"/>
    <property type="match status" value="1"/>
</dbReference>
<dbReference type="GO" id="GO:0016887">
    <property type="term" value="F:ATP hydrolysis activity"/>
    <property type="evidence" value="ECO:0007669"/>
    <property type="project" value="InterPro"/>
</dbReference>
<protein>
    <recommendedName>
        <fullName evidence="2">Rad50/SbcC-type AAA domain-containing protein</fullName>
    </recommendedName>
</protein>
<dbReference type="Gene3D" id="3.40.50.300">
    <property type="entry name" value="P-loop containing nucleotide triphosphate hydrolases"/>
    <property type="match status" value="1"/>
</dbReference>
<organism evidence="3">
    <name type="scientific">marine metagenome</name>
    <dbReference type="NCBI Taxonomy" id="408172"/>
    <lineage>
        <taxon>unclassified sequences</taxon>
        <taxon>metagenomes</taxon>
        <taxon>ecological metagenomes</taxon>
    </lineage>
</organism>
<dbReference type="EMBL" id="UINC01016103">
    <property type="protein sequence ID" value="SVA67320.1"/>
    <property type="molecule type" value="Genomic_DNA"/>
</dbReference>
<dbReference type="SUPFAM" id="SSF52540">
    <property type="entry name" value="P-loop containing nucleoside triphosphate hydrolases"/>
    <property type="match status" value="1"/>
</dbReference>
<dbReference type="GO" id="GO:0006302">
    <property type="term" value="P:double-strand break repair"/>
    <property type="evidence" value="ECO:0007669"/>
    <property type="project" value="InterPro"/>
</dbReference>
<dbReference type="PANTHER" id="PTHR32114:SF2">
    <property type="entry name" value="ABC TRANSPORTER ABCH.3"/>
    <property type="match status" value="1"/>
</dbReference>
<feature type="domain" description="Rad50/SbcC-type AAA" evidence="2">
    <location>
        <begin position="10"/>
        <end position="223"/>
    </location>
</feature>
<dbReference type="CDD" id="cd00267">
    <property type="entry name" value="ABC_ATPase"/>
    <property type="match status" value="1"/>
</dbReference>
<evidence type="ECO:0000259" key="2">
    <source>
        <dbReference type="Pfam" id="PF13476"/>
    </source>
</evidence>
<dbReference type="PANTHER" id="PTHR32114">
    <property type="entry name" value="ABC TRANSPORTER ABCH.3"/>
    <property type="match status" value="1"/>
</dbReference>
<dbReference type="AlphaFoldDB" id="A0A381XRQ3"/>
<name>A0A381XRQ3_9ZZZZ</name>